<name>A0A1J5PYW4_9ZZZZ</name>
<evidence type="ECO:0000313" key="1">
    <source>
        <dbReference type="EMBL" id="OIQ70467.1"/>
    </source>
</evidence>
<proteinExistence type="predicted"/>
<dbReference type="EMBL" id="MLJW01004188">
    <property type="protein sequence ID" value="OIQ70467.1"/>
    <property type="molecule type" value="Genomic_DNA"/>
</dbReference>
<comment type="caution">
    <text evidence="1">The sequence shown here is derived from an EMBL/GenBank/DDBJ whole genome shotgun (WGS) entry which is preliminary data.</text>
</comment>
<dbReference type="AlphaFoldDB" id="A0A1J5PYW4"/>
<protein>
    <submittedName>
        <fullName evidence="1">Uncharacterized protein</fullName>
    </submittedName>
</protein>
<gene>
    <name evidence="1" type="ORF">GALL_479210</name>
</gene>
<sequence length="124" mass="13787">MLAHFAPILVQDVSKTEDRLIRALVEHEGANCHQRVEPATGLIDRFADEVGRICGSEFLFGSGYVRVPPLCERHCPRVVPAVDHFRHSTHLFSALSAWEEHVIDKGSMRVEGGQVHVGQIPKLA</sequence>
<reference evidence="1" key="1">
    <citation type="submission" date="2016-10" db="EMBL/GenBank/DDBJ databases">
        <title>Sequence of Gallionella enrichment culture.</title>
        <authorList>
            <person name="Poehlein A."/>
            <person name="Muehling M."/>
            <person name="Daniel R."/>
        </authorList>
    </citation>
    <scope>NUCLEOTIDE SEQUENCE</scope>
</reference>
<accession>A0A1J5PYW4</accession>
<organism evidence="1">
    <name type="scientific">mine drainage metagenome</name>
    <dbReference type="NCBI Taxonomy" id="410659"/>
    <lineage>
        <taxon>unclassified sequences</taxon>
        <taxon>metagenomes</taxon>
        <taxon>ecological metagenomes</taxon>
    </lineage>
</organism>